<protein>
    <submittedName>
        <fullName evidence="1">Uncharacterized protein</fullName>
    </submittedName>
</protein>
<evidence type="ECO:0000313" key="1">
    <source>
        <dbReference type="EMBL" id="UYM15695.1"/>
    </source>
</evidence>
<dbReference type="Proteomes" id="UP001163255">
    <property type="component" value="Chromosome"/>
</dbReference>
<sequence>MYPSIRLKYWCPIVVVVLWTSVLGGVSPCAIASVIGTVREDGLSLFRSVSALLSDTQPIGLYGEVLRSVNNVKVSSGLDNGLDNDLVQGDAVGVRRRLLRSAPGVYRISDDVPGAAEAVLLSRRLDRPILVLILNENRRISPRSFLVNRQGVFPVGSLEGAGFSVPAIQLLGVDGLWYPITTGAEAVSRGQTVGDYLAMLRPQVEALSYEFGDRSDCQLRQVMIWYRQLRRLLVTVPGHAHEADSVLARYIAEFRLLMLLMRGFYLFDIFESLMSELELSEQVSSVGQLLEFGDLFGFVLNQRAGDFELLFIDSSFSINQLLVSILASIRRQNVAYQPGNGYVESGAGVPIRFCRDRVYIQFDAFSYLDQLLLVLHLRYQMLKFTRIALMTYPMGLNEKQLQIALKQQDSLINKLQAMIQALIKKHYGSYWGESYYRPVTFMDGDIVLFHGDIHAPLSGWKDSFSEQGGK</sequence>
<dbReference type="RefSeq" id="WP_262597842.1">
    <property type="nucleotide sequence ID" value="NZ_CP103300.1"/>
</dbReference>
<reference evidence="1" key="1">
    <citation type="submission" date="2022-10" db="EMBL/GenBank/DDBJ databases">
        <title>Completed Genome Sequence of two octocoral isolated bacterium, Endozoicomonas euniceicola EF212T and Endozoicomonas gorgoniicola PS125T.</title>
        <authorList>
            <person name="Chiou Y.-J."/>
            <person name="Chen Y.-H."/>
        </authorList>
    </citation>
    <scope>NUCLEOTIDE SEQUENCE</scope>
    <source>
        <strain evidence="1">EF212</strain>
    </source>
</reference>
<proteinExistence type="predicted"/>
<accession>A0ABY6GSG2</accession>
<organism evidence="1 2">
    <name type="scientific">Endozoicomonas euniceicola</name>
    <dbReference type="NCBI Taxonomy" id="1234143"/>
    <lineage>
        <taxon>Bacteria</taxon>
        <taxon>Pseudomonadati</taxon>
        <taxon>Pseudomonadota</taxon>
        <taxon>Gammaproteobacteria</taxon>
        <taxon>Oceanospirillales</taxon>
        <taxon>Endozoicomonadaceae</taxon>
        <taxon>Endozoicomonas</taxon>
    </lineage>
</organism>
<gene>
    <name evidence="1" type="ORF">NX720_23165</name>
</gene>
<keyword evidence="2" id="KW-1185">Reference proteome</keyword>
<dbReference type="EMBL" id="CP103300">
    <property type="protein sequence ID" value="UYM15695.1"/>
    <property type="molecule type" value="Genomic_DNA"/>
</dbReference>
<name>A0ABY6GSG2_9GAMM</name>
<evidence type="ECO:0000313" key="2">
    <source>
        <dbReference type="Proteomes" id="UP001163255"/>
    </source>
</evidence>